<feature type="domain" description="RecX second three-helical" evidence="6">
    <location>
        <begin position="51"/>
        <end position="92"/>
    </location>
</feature>
<evidence type="ECO:0000256" key="2">
    <source>
        <dbReference type="ARBA" id="ARBA00009695"/>
    </source>
</evidence>
<name>A0A377IWZ5_9PAST</name>
<evidence type="ECO:0000259" key="6">
    <source>
        <dbReference type="Pfam" id="PF02631"/>
    </source>
</evidence>
<dbReference type="PANTHER" id="PTHR33602">
    <property type="entry name" value="REGULATORY PROTEIN RECX FAMILY PROTEIN"/>
    <property type="match status" value="1"/>
</dbReference>
<evidence type="ECO:0000256" key="1">
    <source>
        <dbReference type="ARBA" id="ARBA00004496"/>
    </source>
</evidence>
<dbReference type="Pfam" id="PF02631">
    <property type="entry name" value="RecX_HTH2"/>
    <property type="match status" value="1"/>
</dbReference>
<dbReference type="Proteomes" id="UP000255264">
    <property type="component" value="Unassembled WGS sequence"/>
</dbReference>
<gene>
    <name evidence="5 9" type="primary">recX</name>
    <name evidence="9" type="ORF">NCTC13335_00591</name>
</gene>
<evidence type="ECO:0000313" key="10">
    <source>
        <dbReference type="Proteomes" id="UP000255264"/>
    </source>
</evidence>
<proteinExistence type="inferred from homology"/>
<evidence type="ECO:0000259" key="7">
    <source>
        <dbReference type="Pfam" id="PF21981"/>
    </source>
</evidence>
<feature type="domain" description="RecX first three-helical" evidence="8">
    <location>
        <begin position="5"/>
        <end position="42"/>
    </location>
</feature>
<dbReference type="InterPro" id="IPR053926">
    <property type="entry name" value="RecX_HTH_1st"/>
</dbReference>
<protein>
    <recommendedName>
        <fullName evidence="3 5">Regulatory protein RecX</fullName>
    </recommendedName>
</protein>
<keyword evidence="4 5" id="KW-0963">Cytoplasm</keyword>
<comment type="function">
    <text evidence="5">Modulates RecA activity.</text>
</comment>
<sequence length="148" mass="17533">MSSLALNYLINLLSRRDYSEFEIRNKMQEKAFTETEIEQALATAQQKNWQNDKRFAASYLYSRAQRGYGSQRIRQELRQLKGVQEDLVDEVMDESEIDWAQFAEQVLAKKFPNYQQPASIKEKQKIWRYMLSHGFYSEEFSDLIGTPN</sequence>
<evidence type="ECO:0000256" key="4">
    <source>
        <dbReference type="ARBA" id="ARBA00022490"/>
    </source>
</evidence>
<dbReference type="GO" id="GO:0005737">
    <property type="term" value="C:cytoplasm"/>
    <property type="evidence" value="ECO:0007669"/>
    <property type="project" value="UniProtKB-SubCell"/>
</dbReference>
<accession>A0A377IWZ5</accession>
<dbReference type="InterPro" id="IPR036388">
    <property type="entry name" value="WH-like_DNA-bd_sf"/>
</dbReference>
<dbReference type="GO" id="GO:0006282">
    <property type="term" value="P:regulation of DNA repair"/>
    <property type="evidence" value="ECO:0007669"/>
    <property type="project" value="UniProtKB-UniRule"/>
</dbReference>
<dbReference type="Pfam" id="PF21981">
    <property type="entry name" value="RecX_HTH3"/>
    <property type="match status" value="1"/>
</dbReference>
<reference evidence="9 10" key="1">
    <citation type="submission" date="2018-06" db="EMBL/GenBank/DDBJ databases">
        <authorList>
            <consortium name="Pathogen Informatics"/>
            <person name="Doyle S."/>
        </authorList>
    </citation>
    <scope>NUCLEOTIDE SEQUENCE [LARGE SCALE GENOMIC DNA]</scope>
    <source>
        <strain evidence="9 10">NCTC13335</strain>
    </source>
</reference>
<dbReference type="Gene3D" id="1.10.10.10">
    <property type="entry name" value="Winged helix-like DNA-binding domain superfamily/Winged helix DNA-binding domain"/>
    <property type="match status" value="3"/>
</dbReference>
<comment type="subcellular location">
    <subcellularLocation>
        <location evidence="1 5">Cytoplasm</location>
    </subcellularLocation>
</comment>
<dbReference type="PANTHER" id="PTHR33602:SF1">
    <property type="entry name" value="REGULATORY PROTEIN RECX FAMILY PROTEIN"/>
    <property type="match status" value="1"/>
</dbReference>
<keyword evidence="10" id="KW-1185">Reference proteome</keyword>
<dbReference type="RefSeq" id="WP_115002784.1">
    <property type="nucleotide sequence ID" value="NZ_JAHAHE010000018.1"/>
</dbReference>
<evidence type="ECO:0000259" key="8">
    <source>
        <dbReference type="Pfam" id="PF21982"/>
    </source>
</evidence>
<evidence type="ECO:0000256" key="5">
    <source>
        <dbReference type="HAMAP-Rule" id="MF_01114"/>
    </source>
</evidence>
<dbReference type="NCBIfam" id="NF001057">
    <property type="entry name" value="PRK00117.3-3"/>
    <property type="match status" value="1"/>
</dbReference>
<evidence type="ECO:0000256" key="3">
    <source>
        <dbReference type="ARBA" id="ARBA00018111"/>
    </source>
</evidence>
<dbReference type="InterPro" id="IPR003783">
    <property type="entry name" value="Regulatory_RecX"/>
</dbReference>
<feature type="domain" description="RecX third three-helical" evidence="7">
    <location>
        <begin position="103"/>
        <end position="139"/>
    </location>
</feature>
<dbReference type="AlphaFoldDB" id="A0A377IWZ5"/>
<dbReference type="Pfam" id="PF21982">
    <property type="entry name" value="RecX_HTH1"/>
    <property type="match status" value="1"/>
</dbReference>
<dbReference type="InterPro" id="IPR053925">
    <property type="entry name" value="RecX_HTH_3rd"/>
</dbReference>
<dbReference type="OrthoDB" id="7066780at2"/>
<comment type="similarity">
    <text evidence="2 5">Belongs to the RecX family.</text>
</comment>
<dbReference type="EMBL" id="UGHS01000002">
    <property type="protein sequence ID" value="STO92745.1"/>
    <property type="molecule type" value="Genomic_DNA"/>
</dbReference>
<organism evidence="9 10">
    <name type="scientific">Haemophilus pittmaniae</name>
    <dbReference type="NCBI Taxonomy" id="249188"/>
    <lineage>
        <taxon>Bacteria</taxon>
        <taxon>Pseudomonadati</taxon>
        <taxon>Pseudomonadota</taxon>
        <taxon>Gammaproteobacteria</taxon>
        <taxon>Pasteurellales</taxon>
        <taxon>Pasteurellaceae</taxon>
        <taxon>Haemophilus</taxon>
    </lineage>
</organism>
<dbReference type="InterPro" id="IPR053924">
    <property type="entry name" value="RecX_HTH_2nd"/>
</dbReference>
<dbReference type="HAMAP" id="MF_01114">
    <property type="entry name" value="RecX"/>
    <property type="match status" value="1"/>
</dbReference>
<evidence type="ECO:0000313" key="9">
    <source>
        <dbReference type="EMBL" id="STO92745.1"/>
    </source>
</evidence>